<dbReference type="PANTHER" id="PTHR43551">
    <property type="entry name" value="FUMARATE REDUCTASE IRON-SULFUR SUBUNIT"/>
    <property type="match status" value="1"/>
</dbReference>
<evidence type="ECO:0000256" key="6">
    <source>
        <dbReference type="ARBA" id="ARBA00023014"/>
    </source>
</evidence>
<dbReference type="PROSITE" id="PS51379">
    <property type="entry name" value="4FE4S_FER_2"/>
    <property type="match status" value="1"/>
</dbReference>
<dbReference type="Pfam" id="PF02754">
    <property type="entry name" value="CCG"/>
    <property type="match status" value="1"/>
</dbReference>
<evidence type="ECO:0000313" key="8">
    <source>
        <dbReference type="EMBL" id="GFK92968.1"/>
    </source>
</evidence>
<feature type="domain" description="4Fe-4S ferredoxin-type" evidence="7">
    <location>
        <begin position="80"/>
        <end position="103"/>
    </location>
</feature>
<dbReference type="InterPro" id="IPR009051">
    <property type="entry name" value="Helical_ferredxn"/>
</dbReference>
<evidence type="ECO:0000256" key="1">
    <source>
        <dbReference type="ARBA" id="ARBA00022448"/>
    </source>
</evidence>
<proteinExistence type="predicted"/>
<evidence type="ECO:0000256" key="5">
    <source>
        <dbReference type="ARBA" id="ARBA00023004"/>
    </source>
</evidence>
<evidence type="ECO:0000256" key="3">
    <source>
        <dbReference type="ARBA" id="ARBA00022723"/>
    </source>
</evidence>
<evidence type="ECO:0000259" key="7">
    <source>
        <dbReference type="PROSITE" id="PS51379"/>
    </source>
</evidence>
<name>A0A6V8LRK4_9BACT</name>
<dbReference type="GO" id="GO:0051539">
    <property type="term" value="F:4 iron, 4 sulfur cluster binding"/>
    <property type="evidence" value="ECO:0007669"/>
    <property type="project" value="UniProtKB-KW"/>
</dbReference>
<comment type="caution">
    <text evidence="8">The sequence shown here is derived from an EMBL/GenBank/DDBJ whole genome shotgun (WGS) entry which is preliminary data.</text>
</comment>
<dbReference type="EMBL" id="BLTE01000002">
    <property type="protein sequence ID" value="GFK92968.1"/>
    <property type="molecule type" value="Genomic_DNA"/>
</dbReference>
<dbReference type="InterPro" id="IPR017900">
    <property type="entry name" value="4Fe4S_Fe_S_CS"/>
</dbReference>
<dbReference type="Pfam" id="PF13183">
    <property type="entry name" value="Fer4_8"/>
    <property type="match status" value="1"/>
</dbReference>
<dbReference type="InterPro" id="IPR004017">
    <property type="entry name" value="Cys_rich_dom"/>
</dbReference>
<dbReference type="SUPFAM" id="SSF46548">
    <property type="entry name" value="alpha-helical ferredoxin"/>
    <property type="match status" value="1"/>
</dbReference>
<keyword evidence="1" id="KW-0813">Transport</keyword>
<evidence type="ECO:0000256" key="4">
    <source>
        <dbReference type="ARBA" id="ARBA00022982"/>
    </source>
</evidence>
<gene>
    <name evidence="8" type="ORF">NNJEOMEG_00796</name>
</gene>
<dbReference type="GO" id="GO:0046872">
    <property type="term" value="F:metal ion binding"/>
    <property type="evidence" value="ECO:0007669"/>
    <property type="project" value="UniProtKB-KW"/>
</dbReference>
<keyword evidence="6" id="KW-0411">Iron-sulfur</keyword>
<dbReference type="GO" id="GO:0016491">
    <property type="term" value="F:oxidoreductase activity"/>
    <property type="evidence" value="ECO:0007669"/>
    <property type="project" value="UniProtKB-ARBA"/>
</dbReference>
<dbReference type="PROSITE" id="PS00198">
    <property type="entry name" value="4FE4S_FER_1"/>
    <property type="match status" value="1"/>
</dbReference>
<keyword evidence="3" id="KW-0479">Metal-binding</keyword>
<evidence type="ECO:0000256" key="2">
    <source>
        <dbReference type="ARBA" id="ARBA00022485"/>
    </source>
</evidence>
<sequence>MSDQKPVNAEEIMAVIERNDTARLRAWLKTCMSCGLCSESCFFYLANDNKPEFMPQYKARVTLGELIKKKGNVSREQLQEMKEVAWGRCTMCRRCSQYCPFGIEIALMINIARQCMRTQNVCPDRLMTIDQSYVEFGNQMSIPDEEFVETCEWMAEEGQDRLKDLEIPIDKEDANIMFVVNSREPKYYPQDIQEAAMVMHAAGENWTMPSHGWEATNLSMFSGNLKVAGQVTQTLYDAAQKLRAKKICITECGHAYRAAKYEGPYWTKQPNGQAPVEVTHAVKLFHDYLKEGRIKLKHKFKEPMTYQHPCNLSRSGDLGAYGDGLMEMLCDNYVPMQPDAEWSHCCCGGGGFIPMGADYKKIRMVAGKVKAEQIKKTGCKYVLVPCHNCTDQINDLNKEYDLGIKVMSFKELICELMDLPPHMQPGDEEEAE</sequence>
<keyword evidence="4" id="KW-0249">Electron transport</keyword>
<dbReference type="PANTHER" id="PTHR43551:SF1">
    <property type="entry name" value="HETERODISULFIDE REDUCTASE"/>
    <property type="match status" value="1"/>
</dbReference>
<dbReference type="Proteomes" id="UP000494245">
    <property type="component" value="Unassembled WGS sequence"/>
</dbReference>
<reference evidence="8 9" key="2">
    <citation type="submission" date="2020-05" db="EMBL/GenBank/DDBJ databases">
        <title>Draft genome sequence of Desulfovibrio sp. strainFSS-1.</title>
        <authorList>
            <person name="Shimoshige H."/>
            <person name="Kobayashi H."/>
            <person name="Maekawa T."/>
        </authorList>
    </citation>
    <scope>NUCLEOTIDE SEQUENCE [LARGE SCALE GENOMIC DNA]</scope>
    <source>
        <strain evidence="8 9">SIID29052-01</strain>
    </source>
</reference>
<dbReference type="AlphaFoldDB" id="A0A6V8LRK4"/>
<dbReference type="Gene3D" id="1.10.1060.10">
    <property type="entry name" value="Alpha-helical ferredoxin"/>
    <property type="match status" value="1"/>
</dbReference>
<dbReference type="InterPro" id="IPR017896">
    <property type="entry name" value="4Fe4S_Fe-S-bd"/>
</dbReference>
<organism evidence="8 9">
    <name type="scientific">Fundidesulfovibrio magnetotacticus</name>
    <dbReference type="NCBI Taxonomy" id="2730080"/>
    <lineage>
        <taxon>Bacteria</taxon>
        <taxon>Pseudomonadati</taxon>
        <taxon>Thermodesulfobacteriota</taxon>
        <taxon>Desulfovibrionia</taxon>
        <taxon>Desulfovibrionales</taxon>
        <taxon>Desulfovibrionaceae</taxon>
        <taxon>Fundidesulfovibrio</taxon>
    </lineage>
</organism>
<dbReference type="RefSeq" id="WP_173081529.1">
    <property type="nucleotide sequence ID" value="NZ_BLTE01000002.1"/>
</dbReference>
<protein>
    <recommendedName>
        <fullName evidence="7">4Fe-4S ferredoxin-type domain-containing protein</fullName>
    </recommendedName>
</protein>
<accession>A0A6V8LRK4</accession>
<evidence type="ECO:0000313" key="9">
    <source>
        <dbReference type="Proteomes" id="UP000494245"/>
    </source>
</evidence>
<keyword evidence="2" id="KW-0004">4Fe-4S</keyword>
<keyword evidence="9" id="KW-1185">Reference proteome</keyword>
<keyword evidence="5" id="KW-0408">Iron</keyword>
<reference evidence="8 9" key="1">
    <citation type="submission" date="2020-04" db="EMBL/GenBank/DDBJ databases">
        <authorList>
            <consortium name="Desulfovibrio sp. FSS-1 genome sequencing consortium"/>
            <person name="Shimoshige H."/>
            <person name="Kobayashi H."/>
            <person name="Maekawa T."/>
        </authorList>
    </citation>
    <scope>NUCLEOTIDE SEQUENCE [LARGE SCALE GENOMIC DNA]</scope>
    <source>
        <strain evidence="8 9">SIID29052-01</strain>
    </source>
</reference>